<feature type="domain" description="PAS" evidence="10">
    <location>
        <begin position="185"/>
        <end position="249"/>
    </location>
</feature>
<protein>
    <recommendedName>
        <fullName evidence="2">histidine kinase</fullName>
        <ecNumber evidence="2">2.7.13.3</ecNumber>
    </recommendedName>
</protein>
<dbReference type="SMART" id="SM00091">
    <property type="entry name" value="PAS"/>
    <property type="match status" value="1"/>
</dbReference>
<keyword evidence="3" id="KW-0597">Phosphoprotein</keyword>
<gene>
    <name evidence="11" type="ORF">SAMN05660860_01489</name>
</gene>
<dbReference type="SUPFAM" id="SSF55785">
    <property type="entry name" value="PYP-like sensor domain (PAS domain)"/>
    <property type="match status" value="1"/>
</dbReference>
<dbReference type="Pfam" id="PF00512">
    <property type="entry name" value="HisKA"/>
    <property type="match status" value="1"/>
</dbReference>
<dbReference type="InterPro" id="IPR013656">
    <property type="entry name" value="PAS_4"/>
</dbReference>
<dbReference type="EMBL" id="FNGU01000003">
    <property type="protein sequence ID" value="SDL94101.1"/>
    <property type="molecule type" value="Genomic_DNA"/>
</dbReference>
<dbReference type="PRINTS" id="PR00344">
    <property type="entry name" value="BCTRLSENSOR"/>
</dbReference>
<dbReference type="Gene3D" id="1.10.287.130">
    <property type="match status" value="1"/>
</dbReference>
<dbReference type="Pfam" id="PF08448">
    <property type="entry name" value="PAS_4"/>
    <property type="match status" value="1"/>
</dbReference>
<dbReference type="Pfam" id="PF02518">
    <property type="entry name" value="HATPase_c"/>
    <property type="match status" value="1"/>
</dbReference>
<evidence type="ECO:0000313" key="11">
    <source>
        <dbReference type="EMBL" id="SDL94101.1"/>
    </source>
</evidence>
<dbReference type="InterPro" id="IPR003594">
    <property type="entry name" value="HATPase_dom"/>
</dbReference>
<evidence type="ECO:0000256" key="1">
    <source>
        <dbReference type="ARBA" id="ARBA00000085"/>
    </source>
</evidence>
<sequence>MTKTLDDKRERLLKALIEIGQELAATTELEALLGRILDVSRDVFHFDNAIIRLLDEDARTLVTAASYGYDSQVTAVPLTLGRGVMGKVAQNGEPLLINDLRATADYVAGIEGARSELAVPLVAHDKILGVFNVESTRSQAFTEEDRDLLVILGRQAAAAIENARLYENLRHVSNQYRDLHQFNSRILKSVDLGIYTVDIDLRITSWNPGMETMSGLSEAQALGQELLCLFPQLEEEGMAQRLRQVLSSGISEKLRLAHRDLRGEVRFQKRRIAALKDGGATTGAVVIVEDVTEFRRLLDQTIQSEKLAELGRLSAGIAHEINNPLSVISYAAQLLLREEQIPPDQEELLERIDSETDRLKALTGGLLSFSRGRETHKRFMDLNDTVRDVLRLVKYELTRNNIEVLEDYGDLPLVQADPNKLKQVFINLVMNAVQAMEKDGAIRISSRRVQSGWVEIVFADSGPGMDAHLQEKVFEPFFTTRKEGEGTGLGLYICRTIIDDHGGRLLLDSAPSQGASFRIRLPVE</sequence>
<dbReference type="InterPro" id="IPR004358">
    <property type="entry name" value="Sig_transdc_His_kin-like_C"/>
</dbReference>
<comment type="catalytic activity">
    <reaction evidence="1">
        <text>ATP + protein L-histidine = ADP + protein N-phospho-L-histidine.</text>
        <dbReference type="EC" id="2.7.13.3"/>
    </reaction>
</comment>
<dbReference type="SUPFAM" id="SSF47384">
    <property type="entry name" value="Homodimeric domain of signal transducing histidine kinase"/>
    <property type="match status" value="1"/>
</dbReference>
<evidence type="ECO:0000256" key="2">
    <source>
        <dbReference type="ARBA" id="ARBA00012438"/>
    </source>
</evidence>
<dbReference type="SMART" id="SM00065">
    <property type="entry name" value="GAF"/>
    <property type="match status" value="1"/>
</dbReference>
<dbReference type="NCBIfam" id="TIGR00229">
    <property type="entry name" value="sensory_box"/>
    <property type="match status" value="1"/>
</dbReference>
<evidence type="ECO:0000256" key="6">
    <source>
        <dbReference type="ARBA" id="ARBA00022777"/>
    </source>
</evidence>
<dbReference type="SUPFAM" id="SSF55874">
    <property type="entry name" value="ATPase domain of HSP90 chaperone/DNA topoisomerase II/histidine kinase"/>
    <property type="match status" value="1"/>
</dbReference>
<dbReference type="GO" id="GO:0005524">
    <property type="term" value="F:ATP binding"/>
    <property type="evidence" value="ECO:0007669"/>
    <property type="project" value="UniProtKB-KW"/>
</dbReference>
<dbReference type="InterPro" id="IPR036097">
    <property type="entry name" value="HisK_dim/P_sf"/>
</dbReference>
<dbReference type="PANTHER" id="PTHR43065">
    <property type="entry name" value="SENSOR HISTIDINE KINASE"/>
    <property type="match status" value="1"/>
</dbReference>
<dbReference type="Pfam" id="PF13185">
    <property type="entry name" value="GAF_2"/>
    <property type="match status" value="1"/>
</dbReference>
<dbReference type="PROSITE" id="PS50109">
    <property type="entry name" value="HIS_KIN"/>
    <property type="match status" value="1"/>
</dbReference>
<evidence type="ECO:0000259" key="10">
    <source>
        <dbReference type="PROSITE" id="PS50112"/>
    </source>
</evidence>
<dbReference type="InterPro" id="IPR005467">
    <property type="entry name" value="His_kinase_dom"/>
</dbReference>
<dbReference type="Proteomes" id="UP000182146">
    <property type="component" value="Unassembled WGS sequence"/>
</dbReference>
<reference evidence="11 12" key="1">
    <citation type="submission" date="2016-10" db="EMBL/GenBank/DDBJ databases">
        <authorList>
            <person name="de Groot N.N."/>
        </authorList>
    </citation>
    <scope>NUCLEOTIDE SEQUENCE [LARGE SCALE GENOMIC DNA]</scope>
    <source>
        <strain evidence="11 12">DSM 17813</strain>
    </source>
</reference>
<dbReference type="Gene3D" id="3.30.450.40">
    <property type="match status" value="1"/>
</dbReference>
<dbReference type="PROSITE" id="PS50112">
    <property type="entry name" value="PAS"/>
    <property type="match status" value="1"/>
</dbReference>
<dbReference type="SMART" id="SM00388">
    <property type="entry name" value="HisKA"/>
    <property type="match status" value="1"/>
</dbReference>
<dbReference type="Gene3D" id="3.30.450.20">
    <property type="entry name" value="PAS domain"/>
    <property type="match status" value="1"/>
</dbReference>
<dbReference type="InterPro" id="IPR036890">
    <property type="entry name" value="HATPase_C_sf"/>
</dbReference>
<proteinExistence type="predicted"/>
<evidence type="ECO:0000256" key="3">
    <source>
        <dbReference type="ARBA" id="ARBA00022553"/>
    </source>
</evidence>
<evidence type="ECO:0000259" key="9">
    <source>
        <dbReference type="PROSITE" id="PS50109"/>
    </source>
</evidence>
<dbReference type="RefSeq" id="WP_082047999.1">
    <property type="nucleotide sequence ID" value="NZ_FNGU01000003.1"/>
</dbReference>
<dbReference type="InterPro" id="IPR029016">
    <property type="entry name" value="GAF-like_dom_sf"/>
</dbReference>
<dbReference type="SMART" id="SM00387">
    <property type="entry name" value="HATPase_c"/>
    <property type="match status" value="1"/>
</dbReference>
<name>A0A1G9P6H3_9BACT</name>
<dbReference type="InterPro" id="IPR003018">
    <property type="entry name" value="GAF"/>
</dbReference>
<keyword evidence="7" id="KW-0067">ATP-binding</keyword>
<keyword evidence="8" id="KW-0902">Two-component regulatory system</keyword>
<dbReference type="InterPro" id="IPR000014">
    <property type="entry name" value="PAS"/>
</dbReference>
<dbReference type="InterPro" id="IPR003661">
    <property type="entry name" value="HisK_dim/P_dom"/>
</dbReference>
<dbReference type="AlphaFoldDB" id="A0A1G9P6H3"/>
<organism evidence="11 12">
    <name type="scientific">Geoalkalibacter ferrihydriticus</name>
    <dbReference type="NCBI Taxonomy" id="392333"/>
    <lineage>
        <taxon>Bacteria</taxon>
        <taxon>Pseudomonadati</taxon>
        <taxon>Thermodesulfobacteriota</taxon>
        <taxon>Desulfuromonadia</taxon>
        <taxon>Desulfuromonadales</taxon>
        <taxon>Geoalkalibacteraceae</taxon>
        <taxon>Geoalkalibacter</taxon>
    </lineage>
</organism>
<evidence type="ECO:0000256" key="7">
    <source>
        <dbReference type="ARBA" id="ARBA00022840"/>
    </source>
</evidence>
<dbReference type="STRING" id="392333.SAMN05660860_01489"/>
<dbReference type="OrthoDB" id="9777714at2"/>
<evidence type="ECO:0000256" key="5">
    <source>
        <dbReference type="ARBA" id="ARBA00022741"/>
    </source>
</evidence>
<dbReference type="PANTHER" id="PTHR43065:SF10">
    <property type="entry name" value="PEROXIDE STRESS-ACTIVATED HISTIDINE KINASE MAK3"/>
    <property type="match status" value="1"/>
</dbReference>
<keyword evidence="4" id="KW-0808">Transferase</keyword>
<evidence type="ECO:0000313" key="12">
    <source>
        <dbReference type="Proteomes" id="UP000182146"/>
    </source>
</evidence>
<accession>A0A1G9P6H3</accession>
<dbReference type="CDD" id="cd00130">
    <property type="entry name" value="PAS"/>
    <property type="match status" value="1"/>
</dbReference>
<keyword evidence="5" id="KW-0547">Nucleotide-binding</keyword>
<dbReference type="EC" id="2.7.13.3" evidence="2"/>
<dbReference type="GO" id="GO:0000155">
    <property type="term" value="F:phosphorelay sensor kinase activity"/>
    <property type="evidence" value="ECO:0007669"/>
    <property type="project" value="InterPro"/>
</dbReference>
<evidence type="ECO:0000256" key="4">
    <source>
        <dbReference type="ARBA" id="ARBA00022679"/>
    </source>
</evidence>
<dbReference type="CDD" id="cd00082">
    <property type="entry name" value="HisKA"/>
    <property type="match status" value="1"/>
</dbReference>
<keyword evidence="6" id="KW-0418">Kinase</keyword>
<dbReference type="SUPFAM" id="SSF55781">
    <property type="entry name" value="GAF domain-like"/>
    <property type="match status" value="1"/>
</dbReference>
<feature type="domain" description="Histidine kinase" evidence="9">
    <location>
        <begin position="316"/>
        <end position="524"/>
    </location>
</feature>
<dbReference type="InterPro" id="IPR035965">
    <property type="entry name" value="PAS-like_dom_sf"/>
</dbReference>
<dbReference type="Gene3D" id="3.30.565.10">
    <property type="entry name" value="Histidine kinase-like ATPase, C-terminal domain"/>
    <property type="match status" value="1"/>
</dbReference>
<evidence type="ECO:0000256" key="8">
    <source>
        <dbReference type="ARBA" id="ARBA00023012"/>
    </source>
</evidence>